<evidence type="ECO:0000313" key="2">
    <source>
        <dbReference type="Proteomes" id="UP001375240"/>
    </source>
</evidence>
<name>A0AAV9UG68_9PEZI</name>
<protein>
    <submittedName>
        <fullName evidence="1">Uncharacterized protein</fullName>
    </submittedName>
</protein>
<dbReference type="EMBL" id="JAVHNQ010000009">
    <property type="protein sequence ID" value="KAK6338890.1"/>
    <property type="molecule type" value="Genomic_DNA"/>
</dbReference>
<dbReference type="AlphaFoldDB" id="A0AAV9UG68"/>
<accession>A0AAV9UG68</accession>
<proteinExistence type="predicted"/>
<evidence type="ECO:0000313" key="1">
    <source>
        <dbReference type="EMBL" id="KAK6338890.1"/>
    </source>
</evidence>
<keyword evidence="2" id="KW-1185">Reference proteome</keyword>
<sequence>MSVDLNSLVQPKIGMTIPELLQRCSTNNEGVKRHEQNQKHAYEDITATPSGLLSDAMTALTSLVRLVAIDDNIENSSNLVDQHNEVMRSMLQDVIDKFQSALSNCENKDLKAGELLVQLLNDLAQTGELASKLESVKGVLDHELDRLQRLLADDTQKIEYCNTQITTYNGLIAKTDEKIKEAEEMSKPAVLRDEPLIWRILGALAEGSEAADRLEYGNRIPGGFLKVRQEAILEKEQLTAHWKDLSDELNRHTQSANTKRAAIETTKQNITSIGTALTSISTARTGLEDRKKTCIETQPKLNDIRARLLKIHGKLADAAATVKFGLKGSYRSVLASRALEVLTECPVDVALLGQMRVIVFFLEQLPDDNTVKKETLDEVAAVHARIDGQLSALSK</sequence>
<reference evidence="1 2" key="1">
    <citation type="submission" date="2019-10" db="EMBL/GenBank/DDBJ databases">
        <authorList>
            <person name="Palmer J.M."/>
        </authorList>
    </citation>
    <scope>NUCLEOTIDE SEQUENCE [LARGE SCALE GENOMIC DNA]</scope>
    <source>
        <strain evidence="1 2">TWF696</strain>
    </source>
</reference>
<gene>
    <name evidence="1" type="ORF">TWF696_009695</name>
</gene>
<organism evidence="1 2">
    <name type="scientific">Orbilia brochopaga</name>
    <dbReference type="NCBI Taxonomy" id="3140254"/>
    <lineage>
        <taxon>Eukaryota</taxon>
        <taxon>Fungi</taxon>
        <taxon>Dikarya</taxon>
        <taxon>Ascomycota</taxon>
        <taxon>Pezizomycotina</taxon>
        <taxon>Orbiliomycetes</taxon>
        <taxon>Orbiliales</taxon>
        <taxon>Orbiliaceae</taxon>
        <taxon>Orbilia</taxon>
    </lineage>
</organism>
<dbReference type="Proteomes" id="UP001375240">
    <property type="component" value="Unassembled WGS sequence"/>
</dbReference>
<comment type="caution">
    <text evidence="1">The sequence shown here is derived from an EMBL/GenBank/DDBJ whole genome shotgun (WGS) entry which is preliminary data.</text>
</comment>